<accession>A0AC58MBD5</accession>
<name>A0AC58MBD5_CASCN</name>
<sequence>MCNKSADKTGFLYFCMQHSVFLCLLFHCLSKVLGDPRGVQGDWHEPLRPEVRLAIGCSSSPRKGSWLPGRWPSLESQQPPPSRRVSSDGCTIRAPYLLPASDGLHLRPVEDTRGSAGAPHASSPPPPPSGTLSPAFNSRSRHQRGRRSPGLGSRDLRERARLLLPRAQPRASRCCGPGGAGTRARSGGGGGARRVRPGHAVRGSPAARERRGGGAFAGAPAVRSGRCGDGPQGTDDPSARRHHAFPADAAAATAARPGSGGPSRAPAAPEVLRAARALAARRGRGEEEEAPREARGAALQLLALGHPEEAAGSARPGPQPCPRQDAAAGPCARPAPGFAGPCGGPGHVRHAPASRPRPQPCGGHLRGDLRGGGGRARRRHALLLEPHPRGHPGHPEAPPGEAAAGAAPQALPFALGRPPAPAGPLSPSQSRRLAEGLRHQRSRRAPGRGPRPPPATPRPAAARGPAGRHARAAARRPASGAQGVATQRAAQVRRRGVRGGGRGAGRGPGAQVHRVAAWCGVGGRRAGPHRAPRLAATPEHPVSCEPGAPARDRTSSWTPAPGGCAYGRPTASSEVHHPRPGHL</sequence>
<organism evidence="1 2">
    <name type="scientific">Castor canadensis</name>
    <name type="common">American beaver</name>
    <dbReference type="NCBI Taxonomy" id="51338"/>
    <lineage>
        <taxon>Eukaryota</taxon>
        <taxon>Metazoa</taxon>
        <taxon>Chordata</taxon>
        <taxon>Craniata</taxon>
        <taxon>Vertebrata</taxon>
        <taxon>Euteleostomi</taxon>
        <taxon>Mammalia</taxon>
        <taxon>Eutheria</taxon>
        <taxon>Euarchontoglires</taxon>
        <taxon>Glires</taxon>
        <taxon>Rodentia</taxon>
        <taxon>Castorimorpha</taxon>
        <taxon>Castoridae</taxon>
        <taxon>Castor</taxon>
    </lineage>
</organism>
<proteinExistence type="predicted"/>
<protein>
    <submittedName>
        <fullName evidence="2">Proline-rich protein 18 isoform X1</fullName>
    </submittedName>
</protein>
<dbReference type="RefSeq" id="XP_073926692.1">
    <property type="nucleotide sequence ID" value="XM_074070591.1"/>
</dbReference>
<dbReference type="Proteomes" id="UP001732720">
    <property type="component" value="Chromosome 1"/>
</dbReference>
<gene>
    <name evidence="2" type="primary">Prr18</name>
</gene>
<keyword evidence="1" id="KW-1185">Reference proteome</keyword>
<evidence type="ECO:0000313" key="1">
    <source>
        <dbReference type="Proteomes" id="UP001732720"/>
    </source>
</evidence>
<evidence type="ECO:0000313" key="2">
    <source>
        <dbReference type="RefSeq" id="XP_073926692.1"/>
    </source>
</evidence>
<reference evidence="2" key="1">
    <citation type="submission" date="2025-08" db="UniProtKB">
        <authorList>
            <consortium name="RefSeq"/>
        </authorList>
    </citation>
    <scope>IDENTIFICATION</scope>
</reference>